<evidence type="ECO:0000256" key="2">
    <source>
        <dbReference type="ARBA" id="ARBA00012513"/>
    </source>
</evidence>
<dbReference type="GO" id="GO:0005524">
    <property type="term" value="F:ATP binding"/>
    <property type="evidence" value="ECO:0007669"/>
    <property type="project" value="UniProtKB-UniRule"/>
</dbReference>
<dbReference type="InterPro" id="IPR011047">
    <property type="entry name" value="Quinoprotein_ADH-like_sf"/>
</dbReference>
<keyword evidence="13" id="KW-0834">Unfolded protein response</keyword>
<evidence type="ECO:0000256" key="5">
    <source>
        <dbReference type="ARBA" id="ARBA00022741"/>
    </source>
</evidence>
<protein>
    <recommendedName>
        <fullName evidence="2">non-specific serine/threonine protein kinase</fullName>
        <ecNumber evidence="2">2.7.11.1</ecNumber>
    </recommendedName>
    <alternativeName>
        <fullName evidence="15">PRKR-like endoplasmic reticulum kinase</fullName>
    </alternativeName>
</protein>
<dbReference type="PROSITE" id="PS00107">
    <property type="entry name" value="PROTEIN_KINASE_ATP"/>
    <property type="match status" value="1"/>
</dbReference>
<evidence type="ECO:0000256" key="18">
    <source>
        <dbReference type="PROSITE-ProRule" id="PRU10141"/>
    </source>
</evidence>
<comment type="caution">
    <text evidence="21">The sequence shown here is derived from an EMBL/GenBank/DDBJ whole genome shotgun (WGS) entry which is preliminary data.</text>
</comment>
<dbReference type="InterPro" id="IPR017441">
    <property type="entry name" value="Protein_kinase_ATP_BS"/>
</dbReference>
<dbReference type="PROSITE" id="PS50011">
    <property type="entry name" value="PROTEIN_KINASE_DOM"/>
    <property type="match status" value="1"/>
</dbReference>
<dbReference type="AlphaFoldDB" id="A0A1R2C6B1"/>
<organism evidence="21 22">
    <name type="scientific">Stentor coeruleus</name>
    <dbReference type="NCBI Taxonomy" id="5963"/>
    <lineage>
        <taxon>Eukaryota</taxon>
        <taxon>Sar</taxon>
        <taxon>Alveolata</taxon>
        <taxon>Ciliophora</taxon>
        <taxon>Postciliodesmatophora</taxon>
        <taxon>Heterotrichea</taxon>
        <taxon>Heterotrichida</taxon>
        <taxon>Stentoridae</taxon>
        <taxon>Stentor</taxon>
    </lineage>
</organism>
<keyword evidence="11" id="KW-0325">Glycoprotein</keyword>
<dbReference type="CDD" id="cd13996">
    <property type="entry name" value="STKc_EIF2AK"/>
    <property type="match status" value="1"/>
</dbReference>
<evidence type="ECO:0000256" key="10">
    <source>
        <dbReference type="ARBA" id="ARBA00023016"/>
    </source>
</evidence>
<keyword evidence="8 18" id="KW-0067">ATP-binding</keyword>
<gene>
    <name evidence="21" type="ORF">SteCoe_14326</name>
</gene>
<dbReference type="OrthoDB" id="313273at2759"/>
<keyword evidence="4" id="KW-0808">Transferase</keyword>
<feature type="binding site" evidence="18">
    <location>
        <position position="501"/>
    </location>
    <ligand>
        <name>ATP</name>
        <dbReference type="ChEBI" id="CHEBI:30616"/>
    </ligand>
</feature>
<dbReference type="Gene3D" id="2.130.10.10">
    <property type="entry name" value="YVTN repeat-like/Quinoprotein amine dehydrogenase"/>
    <property type="match status" value="1"/>
</dbReference>
<comment type="catalytic activity">
    <reaction evidence="16">
        <text>L-threonyl-[protein] + ATP = O-phospho-L-threonyl-[protein] + ADP + H(+)</text>
        <dbReference type="Rhea" id="RHEA:46608"/>
        <dbReference type="Rhea" id="RHEA-COMP:11060"/>
        <dbReference type="Rhea" id="RHEA-COMP:11605"/>
        <dbReference type="ChEBI" id="CHEBI:15378"/>
        <dbReference type="ChEBI" id="CHEBI:30013"/>
        <dbReference type="ChEBI" id="CHEBI:30616"/>
        <dbReference type="ChEBI" id="CHEBI:61977"/>
        <dbReference type="ChEBI" id="CHEBI:456216"/>
        <dbReference type="EC" id="2.7.11.1"/>
    </reaction>
    <physiologicalReaction direction="left-to-right" evidence="16">
        <dbReference type="Rhea" id="RHEA:46609"/>
    </physiologicalReaction>
</comment>
<proteinExistence type="inferred from homology"/>
<dbReference type="PANTHER" id="PTHR11042:SF160">
    <property type="entry name" value="EUKARYOTIC TRANSLATION INITIATION FACTOR 2-ALPHA KINASE 1"/>
    <property type="match status" value="1"/>
</dbReference>
<dbReference type="SUPFAM" id="SSF50998">
    <property type="entry name" value="Quinoprotein alcohol dehydrogenase-like"/>
    <property type="match status" value="1"/>
</dbReference>
<evidence type="ECO:0000256" key="8">
    <source>
        <dbReference type="ARBA" id="ARBA00022840"/>
    </source>
</evidence>
<keyword evidence="10" id="KW-0346">Stress response</keyword>
<dbReference type="Gene3D" id="1.10.510.10">
    <property type="entry name" value="Transferase(Phosphotransferase) domain 1"/>
    <property type="match status" value="1"/>
</dbReference>
<dbReference type="Proteomes" id="UP000187209">
    <property type="component" value="Unassembled WGS sequence"/>
</dbReference>
<dbReference type="InterPro" id="IPR011009">
    <property type="entry name" value="Kinase-like_dom_sf"/>
</dbReference>
<dbReference type="PANTHER" id="PTHR11042">
    <property type="entry name" value="EUKARYOTIC TRANSLATION INITIATION FACTOR 2-ALPHA KINASE EIF2-ALPHA KINASE -RELATED"/>
    <property type="match status" value="1"/>
</dbReference>
<evidence type="ECO:0000256" key="12">
    <source>
        <dbReference type="ARBA" id="ARBA00023193"/>
    </source>
</evidence>
<dbReference type="SMART" id="SM00220">
    <property type="entry name" value="S_TKc"/>
    <property type="match status" value="1"/>
</dbReference>
<evidence type="ECO:0000256" key="3">
    <source>
        <dbReference type="ARBA" id="ARBA00022527"/>
    </source>
</evidence>
<dbReference type="Gene3D" id="3.30.200.20">
    <property type="entry name" value="Phosphorylase Kinase, domain 1"/>
    <property type="match status" value="1"/>
</dbReference>
<dbReference type="GO" id="GO:0005789">
    <property type="term" value="C:endoplasmic reticulum membrane"/>
    <property type="evidence" value="ECO:0007669"/>
    <property type="project" value="UniProtKB-SubCell"/>
</dbReference>
<evidence type="ECO:0000256" key="17">
    <source>
        <dbReference type="ARBA" id="ARBA00048977"/>
    </source>
</evidence>
<evidence type="ECO:0000256" key="11">
    <source>
        <dbReference type="ARBA" id="ARBA00023180"/>
    </source>
</evidence>
<dbReference type="GO" id="GO:0006986">
    <property type="term" value="P:response to unfolded protein"/>
    <property type="evidence" value="ECO:0007669"/>
    <property type="project" value="UniProtKB-KW"/>
</dbReference>
<reference evidence="21 22" key="1">
    <citation type="submission" date="2016-11" db="EMBL/GenBank/DDBJ databases">
        <title>The macronuclear genome of Stentor coeruleus: a giant cell with tiny introns.</title>
        <authorList>
            <person name="Slabodnick M."/>
            <person name="Ruby J.G."/>
            <person name="Reiff S.B."/>
            <person name="Swart E.C."/>
            <person name="Gosai S."/>
            <person name="Prabakaran S."/>
            <person name="Witkowska E."/>
            <person name="Larue G.E."/>
            <person name="Fisher S."/>
            <person name="Freeman R.M."/>
            <person name="Gunawardena J."/>
            <person name="Chu W."/>
            <person name="Stover N.A."/>
            <person name="Gregory B.D."/>
            <person name="Nowacki M."/>
            <person name="Derisi J."/>
            <person name="Roy S.W."/>
            <person name="Marshall W.F."/>
            <person name="Sood P."/>
        </authorList>
    </citation>
    <scope>NUCLEOTIDE SEQUENCE [LARGE SCALE GENOMIC DNA]</scope>
    <source>
        <strain evidence="21">WM001</strain>
    </source>
</reference>
<dbReference type="GO" id="GO:0017148">
    <property type="term" value="P:negative regulation of translation"/>
    <property type="evidence" value="ECO:0007669"/>
    <property type="project" value="UniProtKB-KW"/>
</dbReference>
<dbReference type="InterPro" id="IPR008271">
    <property type="entry name" value="Ser/Thr_kinase_AS"/>
</dbReference>
<keyword evidence="5 18" id="KW-0547">Nucleotide-binding</keyword>
<evidence type="ECO:0000256" key="19">
    <source>
        <dbReference type="SAM" id="SignalP"/>
    </source>
</evidence>
<evidence type="ECO:0000256" key="13">
    <source>
        <dbReference type="ARBA" id="ARBA00023230"/>
    </source>
</evidence>
<evidence type="ECO:0000256" key="6">
    <source>
        <dbReference type="ARBA" id="ARBA00022777"/>
    </source>
</evidence>
<keyword evidence="6" id="KW-0418">Kinase</keyword>
<dbReference type="EC" id="2.7.11.1" evidence="2"/>
<dbReference type="Pfam" id="PF00069">
    <property type="entry name" value="Pkinase"/>
    <property type="match status" value="1"/>
</dbReference>
<comment type="subcellular location">
    <subcellularLocation>
        <location evidence="1">Endoplasmic reticulum membrane</location>
        <topology evidence="1">Single-pass type I membrane protein</topology>
    </subcellularLocation>
</comment>
<keyword evidence="3" id="KW-0723">Serine/threonine-protein kinase</keyword>
<keyword evidence="22" id="KW-1185">Reference proteome</keyword>
<evidence type="ECO:0000256" key="14">
    <source>
        <dbReference type="ARBA" id="ARBA00037982"/>
    </source>
</evidence>
<accession>A0A1R2C6B1</accession>
<dbReference type="InterPro" id="IPR050339">
    <property type="entry name" value="CC_SR_Kinase"/>
</dbReference>
<feature type="domain" description="Protein kinase" evidence="20">
    <location>
        <begin position="472"/>
        <end position="769"/>
    </location>
</feature>
<dbReference type="GO" id="GO:0004694">
    <property type="term" value="F:eukaryotic translation initiation factor 2alpha kinase activity"/>
    <property type="evidence" value="ECO:0007669"/>
    <property type="project" value="TreeGrafter"/>
</dbReference>
<evidence type="ECO:0000313" key="21">
    <source>
        <dbReference type="EMBL" id="OMJ84520.1"/>
    </source>
</evidence>
<dbReference type="InterPro" id="IPR015943">
    <property type="entry name" value="WD40/YVTN_repeat-like_dom_sf"/>
</dbReference>
<feature type="signal peptide" evidence="19">
    <location>
        <begin position="1"/>
        <end position="18"/>
    </location>
</feature>
<keyword evidence="12" id="KW-0652">Protein synthesis inhibitor</keyword>
<dbReference type="GO" id="GO:0005634">
    <property type="term" value="C:nucleus"/>
    <property type="evidence" value="ECO:0007669"/>
    <property type="project" value="TreeGrafter"/>
</dbReference>
<dbReference type="SUPFAM" id="SSF56112">
    <property type="entry name" value="Protein kinase-like (PK-like)"/>
    <property type="match status" value="1"/>
</dbReference>
<evidence type="ECO:0000256" key="1">
    <source>
        <dbReference type="ARBA" id="ARBA00004115"/>
    </source>
</evidence>
<evidence type="ECO:0000256" key="15">
    <source>
        <dbReference type="ARBA" id="ARBA00041500"/>
    </source>
</evidence>
<evidence type="ECO:0000256" key="7">
    <source>
        <dbReference type="ARBA" id="ARBA00022824"/>
    </source>
</evidence>
<keyword evidence="7" id="KW-0256">Endoplasmic reticulum</keyword>
<evidence type="ECO:0000256" key="16">
    <source>
        <dbReference type="ARBA" id="ARBA00048659"/>
    </source>
</evidence>
<feature type="chain" id="PRO_5012051359" description="non-specific serine/threonine protein kinase" evidence="19">
    <location>
        <begin position="19"/>
        <end position="778"/>
    </location>
</feature>
<dbReference type="InterPro" id="IPR000719">
    <property type="entry name" value="Prot_kinase_dom"/>
</dbReference>
<evidence type="ECO:0000313" key="22">
    <source>
        <dbReference type="Proteomes" id="UP000187209"/>
    </source>
</evidence>
<keyword evidence="9" id="KW-0810">Translation regulation</keyword>
<comment type="catalytic activity">
    <reaction evidence="17">
        <text>L-seryl-[protein] + ATP = O-phospho-L-seryl-[protein] + ADP + H(+)</text>
        <dbReference type="Rhea" id="RHEA:17989"/>
        <dbReference type="Rhea" id="RHEA-COMP:9863"/>
        <dbReference type="Rhea" id="RHEA-COMP:11604"/>
        <dbReference type="ChEBI" id="CHEBI:15378"/>
        <dbReference type="ChEBI" id="CHEBI:29999"/>
        <dbReference type="ChEBI" id="CHEBI:30616"/>
        <dbReference type="ChEBI" id="CHEBI:83421"/>
        <dbReference type="ChEBI" id="CHEBI:456216"/>
        <dbReference type="EC" id="2.7.11.1"/>
    </reaction>
    <physiologicalReaction direction="left-to-right" evidence="17">
        <dbReference type="Rhea" id="RHEA:17990"/>
    </physiologicalReaction>
</comment>
<evidence type="ECO:0000256" key="9">
    <source>
        <dbReference type="ARBA" id="ARBA00022845"/>
    </source>
</evidence>
<keyword evidence="19" id="KW-0732">Signal</keyword>
<name>A0A1R2C6B1_9CILI</name>
<comment type="similarity">
    <text evidence="14">Belongs to the protein kinase superfamily. Ser/Thr protein kinase family. GCN2 subfamily.</text>
</comment>
<sequence length="778" mass="88786">MIYTLFLLSHVLSSQISSSEIIVVETDDGVIYGLDSEKGISVWSIITGPPVISSSSFIDGIDLHITNEGEIYFVDNSSSASLKLSKDVYEIIQSGPLKLEEMPDVIIYGNKNTKIFRVNARNGDYIEEDFNEEACPFETLPYKNSLSLGRTDYELFGINEINNEIVWNATFSKFTSFTNTHSESYMQIDSMKVLEDDKLVVKKGDETLWSKKFANNIIGMHGYIPGKYTMENLDFQYMYFIEKGHLNTHYYEYAIVCALIVVAMSVGFYIGSRFVIKKPIEPIIVPKLKTPVHSRNPSEAEKGFGEKYGPVVTMREALNFSPLPESNKELALPGLNDVVKCKSREDLVPPNLLKFMKNPTQEVPDQYINKILCPMSEFVDVGPEKSTKAEYEVSIVRKPYELIQTETHKVTKTFAVDLNLDEELEELEKDSYIRVEAQRENSITNSNIMAYTDGNFSQVLEILDNGNFEKKFYIEKVLGRGGFSVVKLARHKLDEQFYAVKIVKINVGEQETLTSHKLFSEVNAIKTLQSKYVVRYITCWVEVEDSNNVKSLLSESSLGSSEDFGSSECSSIILGKCMPVLLHIQMEYCPGMTLKEWLESNSRFVNRKKNYKFFYQLLKGISHIHERGVIHRDLKPANIFIDGEENLKIGDFNLATFLMTGNFSGSSLRYQRRSINTGTPMYLAPEQATAEYNHKVDIYPLGIILLELVYKYETYHELYNALKVLRSAHRLPEHIVKEFPIESEIILLMTSHNPEERPEAAEFLRGPLMAAWKNEVDF</sequence>
<evidence type="ECO:0000256" key="4">
    <source>
        <dbReference type="ARBA" id="ARBA00022679"/>
    </source>
</evidence>
<dbReference type="PROSITE" id="PS00108">
    <property type="entry name" value="PROTEIN_KINASE_ST"/>
    <property type="match status" value="1"/>
</dbReference>
<dbReference type="EMBL" id="MPUH01000266">
    <property type="protein sequence ID" value="OMJ84520.1"/>
    <property type="molecule type" value="Genomic_DNA"/>
</dbReference>
<evidence type="ECO:0000259" key="20">
    <source>
        <dbReference type="PROSITE" id="PS50011"/>
    </source>
</evidence>